<proteinExistence type="predicted"/>
<dbReference type="Proteomes" id="UP000054270">
    <property type="component" value="Unassembled WGS sequence"/>
</dbReference>
<reference evidence="2" key="1">
    <citation type="submission" date="2014-04" db="EMBL/GenBank/DDBJ databases">
        <title>Evolutionary Origins and Diversification of the Mycorrhizal Mutualists.</title>
        <authorList>
            <consortium name="DOE Joint Genome Institute"/>
            <consortium name="Mycorrhizal Genomics Consortium"/>
            <person name="Kohler A."/>
            <person name="Kuo A."/>
            <person name="Nagy L.G."/>
            <person name="Floudas D."/>
            <person name="Copeland A."/>
            <person name="Barry K.W."/>
            <person name="Cichocki N."/>
            <person name="Veneault-Fourrey C."/>
            <person name="LaButti K."/>
            <person name="Lindquist E.A."/>
            <person name="Lipzen A."/>
            <person name="Lundell T."/>
            <person name="Morin E."/>
            <person name="Murat C."/>
            <person name="Riley R."/>
            <person name="Ohm R."/>
            <person name="Sun H."/>
            <person name="Tunlid A."/>
            <person name="Henrissat B."/>
            <person name="Grigoriev I.V."/>
            <person name="Hibbett D.S."/>
            <person name="Martin F."/>
        </authorList>
    </citation>
    <scope>NUCLEOTIDE SEQUENCE [LARGE SCALE GENOMIC DNA]</scope>
    <source>
        <strain evidence="2">FD-334 SS-4</strain>
    </source>
</reference>
<organism evidence="1 2">
    <name type="scientific">Hypholoma sublateritium (strain FD-334 SS-4)</name>
    <dbReference type="NCBI Taxonomy" id="945553"/>
    <lineage>
        <taxon>Eukaryota</taxon>
        <taxon>Fungi</taxon>
        <taxon>Dikarya</taxon>
        <taxon>Basidiomycota</taxon>
        <taxon>Agaricomycotina</taxon>
        <taxon>Agaricomycetes</taxon>
        <taxon>Agaricomycetidae</taxon>
        <taxon>Agaricales</taxon>
        <taxon>Agaricineae</taxon>
        <taxon>Strophariaceae</taxon>
        <taxon>Hypholoma</taxon>
    </lineage>
</organism>
<evidence type="ECO:0000313" key="1">
    <source>
        <dbReference type="EMBL" id="KJA20610.1"/>
    </source>
</evidence>
<dbReference type="AlphaFoldDB" id="A0A0D2PL05"/>
<accession>A0A0D2PL05</accession>
<gene>
    <name evidence="1" type="ORF">HYPSUDRAFT_42911</name>
</gene>
<sequence>MPRPAPVCFIFGLLCTLASVYLVYTSLHDPHHLKYLISGMSQPEWSSKYSGYLQRAGHHPDPHSYTPQRDLLTLVGLRNAPTEPEGFSLAVFSDRVTIDMKGNVFVLSQDDYDGIVGLAQATESLPKTGKFRNQWRVRHEITSRPIDRILQAKSSLPTSPAVSDDGEFSETSVYGFDKHKLSLQTPVDGYSELPRSLWELTGLVLEARTPGDQDTVVLQRVRSILGNVF</sequence>
<name>A0A0D2PL05_HYPSF</name>
<keyword evidence="2" id="KW-1185">Reference proteome</keyword>
<evidence type="ECO:0000313" key="2">
    <source>
        <dbReference type="Proteomes" id="UP000054270"/>
    </source>
</evidence>
<dbReference type="EMBL" id="KN817565">
    <property type="protein sequence ID" value="KJA20610.1"/>
    <property type="molecule type" value="Genomic_DNA"/>
</dbReference>
<dbReference type="OrthoDB" id="3006153at2759"/>
<dbReference type="OMA" id="NIDIHRR"/>
<protein>
    <submittedName>
        <fullName evidence="1">Uncharacterized protein</fullName>
    </submittedName>
</protein>